<evidence type="ECO:0000256" key="1">
    <source>
        <dbReference type="ARBA" id="ARBA00001657"/>
    </source>
</evidence>
<keyword evidence="6 7" id="KW-0326">Glycosidase</keyword>
<dbReference type="SUPFAM" id="SSF51011">
    <property type="entry name" value="Glycosyl hydrolase domain"/>
    <property type="match status" value="1"/>
</dbReference>
<dbReference type="SUPFAM" id="SSF74650">
    <property type="entry name" value="Galactose mutarotase-like"/>
    <property type="match status" value="1"/>
</dbReference>
<dbReference type="GO" id="GO:0005975">
    <property type="term" value="P:carbohydrate metabolic process"/>
    <property type="evidence" value="ECO:0007669"/>
    <property type="project" value="InterPro"/>
</dbReference>
<sequence>MSLYSILLWILPTLISAQQPQYPPAFPPTPILPSSINYAPSVTPSVLDSSAPDAQKQCPGYQASNVVETTNGLTADLAIAGKPCNVYGNDIQDLALSVQYQSKDRLAVRIHPRYLAPNNQSLYILSEHLTPLPKVENASSKADSDLRFTWTNNPSFQFRVSRVTSGEILFDTYGSVVVFEDQFLELATSMVPDYNIYGLAENFHSFRLGNNYTQTFWNAYNLDNDQEFDVNGHSTHPMYLETRYGNGSSSSHGVYARNAHGQDWLLRSERLTYRTIGGSFDFYFINGPTPKNVISQYQTGIVRTPVMQPYWALGFHQVRWSYQNWTRIPLDLQDVIDAYAAGGIQLEGIWNDLDYLKMNRDFTLSPHYPEDEGQEFLRKLHAAGQYYMPILDPNIYVPDPTNASDAYSTYDRGVELNAFIRNGNNSYYYGVEWPGFSVWPDFNVPEGQQFWTEQFIEFQKTIQFDGFWLDVSDPTSWCTGSCGQGQLPLNPIHVPFPLPGDPNTDLAVDYRYPEAFNVTNATEAASASAAMASQMSMYPTPTVTPTPTAGRTLPTPGIRNLTFPPYAINNFLPGHSLLRQVIAPNATHNDGPYNSTEYELHNLYGHTSANATYNALAATFPGKRPFFIARSTFAGSGNFTGHWGKKLLRKLKINISANHLVGGDSNSKWGNMYYGITQALQFSIAGIPYFGVETCGFNGNADMELCTRWMQLSAWYPLYRNHNNRNTIAQEAYRWATTAEATRRVMNIRYSLLPYQYTLFYYANQAGSTVLRALAWEFPDDPQLRGVETQFMLGPSLLITPVLVPLVTTVQGVFPGVASGTRWYDWYSLQEIQAAPGENKTLSAPLEHINIHVKGGSIIPMQKAGNTTSASRKNPWSLLVALDKNGAATGSLYLDDGISLVQNATKIVQFKYSNGTLSAKASGSYNDGIPLANITIAGIKTRPTSVTITSNGSKRNSRNVTLNRKDDALYASNIQGATSGGAWRGNLVVRFK</sequence>
<keyword evidence="12" id="KW-1185">Reference proteome</keyword>
<dbReference type="Pfam" id="PF01055">
    <property type="entry name" value="Glyco_hydro_31_2nd"/>
    <property type="match status" value="1"/>
</dbReference>
<dbReference type="AlphaFoldDB" id="A0A6A6H7Q2"/>
<reference evidence="11" key="1">
    <citation type="journal article" date="2020" name="Stud. Mycol.">
        <title>101 Dothideomycetes genomes: a test case for predicting lifestyles and emergence of pathogens.</title>
        <authorList>
            <person name="Haridas S."/>
            <person name="Albert R."/>
            <person name="Binder M."/>
            <person name="Bloem J."/>
            <person name="Labutti K."/>
            <person name="Salamov A."/>
            <person name="Andreopoulos B."/>
            <person name="Baker S."/>
            <person name="Barry K."/>
            <person name="Bills G."/>
            <person name="Bluhm B."/>
            <person name="Cannon C."/>
            <person name="Castanera R."/>
            <person name="Culley D."/>
            <person name="Daum C."/>
            <person name="Ezra D."/>
            <person name="Gonzalez J."/>
            <person name="Henrissat B."/>
            <person name="Kuo A."/>
            <person name="Liang C."/>
            <person name="Lipzen A."/>
            <person name="Lutzoni F."/>
            <person name="Magnuson J."/>
            <person name="Mondo S."/>
            <person name="Nolan M."/>
            <person name="Ohm R."/>
            <person name="Pangilinan J."/>
            <person name="Park H.-J."/>
            <person name="Ramirez L."/>
            <person name="Alfaro M."/>
            <person name="Sun H."/>
            <person name="Tritt A."/>
            <person name="Yoshinaga Y."/>
            <person name="Zwiers L.-H."/>
            <person name="Turgeon B."/>
            <person name="Goodwin S."/>
            <person name="Spatafora J."/>
            <person name="Crous P."/>
            <person name="Grigoriev I."/>
        </authorList>
    </citation>
    <scope>NUCLEOTIDE SEQUENCE</scope>
    <source>
        <strain evidence="11">Tuck. ex Michener</strain>
    </source>
</reference>
<gene>
    <name evidence="11" type="ORF">EV356DRAFT_577222</name>
</gene>
<keyword evidence="4 7" id="KW-0378">Hydrolase</keyword>
<dbReference type="Gene3D" id="2.60.40.1760">
    <property type="entry name" value="glycosyl hydrolase (family 31)"/>
    <property type="match status" value="1"/>
</dbReference>
<evidence type="ECO:0000256" key="3">
    <source>
        <dbReference type="ARBA" id="ARBA00012741"/>
    </source>
</evidence>
<feature type="domain" description="Glycoside hydrolase family 31 TIM barrel" evidence="9">
    <location>
        <begin position="305"/>
        <end position="759"/>
    </location>
</feature>
<dbReference type="GO" id="GO:0004558">
    <property type="term" value="F:alpha-1,4-glucosidase activity"/>
    <property type="evidence" value="ECO:0007669"/>
    <property type="project" value="UniProtKB-EC"/>
</dbReference>
<dbReference type="InterPro" id="IPR011013">
    <property type="entry name" value="Gal_mutarotase_sf_dom"/>
</dbReference>
<evidence type="ECO:0000256" key="4">
    <source>
        <dbReference type="ARBA" id="ARBA00022801"/>
    </source>
</evidence>
<dbReference type="Proteomes" id="UP000800092">
    <property type="component" value="Unassembled WGS sequence"/>
</dbReference>
<name>A0A6A6H7Q2_VIRVR</name>
<dbReference type="Pfam" id="PF21365">
    <property type="entry name" value="Glyco_hydro_31_3rd"/>
    <property type="match status" value="1"/>
</dbReference>
<dbReference type="GO" id="GO:0030246">
    <property type="term" value="F:carbohydrate binding"/>
    <property type="evidence" value="ECO:0007669"/>
    <property type="project" value="InterPro"/>
</dbReference>
<evidence type="ECO:0000256" key="2">
    <source>
        <dbReference type="ARBA" id="ARBA00007806"/>
    </source>
</evidence>
<feature type="signal peptide" evidence="8">
    <location>
        <begin position="1"/>
        <end position="17"/>
    </location>
</feature>
<evidence type="ECO:0000256" key="7">
    <source>
        <dbReference type="RuleBase" id="RU361185"/>
    </source>
</evidence>
<dbReference type="FunFam" id="2.60.40.1180:FF:000001">
    <property type="entry name" value="Maltase-glucoamylase, intestinal"/>
    <property type="match status" value="1"/>
</dbReference>
<evidence type="ECO:0000256" key="6">
    <source>
        <dbReference type="ARBA" id="ARBA00023295"/>
    </source>
</evidence>
<dbReference type="EC" id="3.2.1.20" evidence="3"/>
<comment type="similarity">
    <text evidence="2 7">Belongs to the glycosyl hydrolase 31 family.</text>
</comment>
<dbReference type="Gene3D" id="3.20.20.80">
    <property type="entry name" value="Glycosidases"/>
    <property type="match status" value="2"/>
</dbReference>
<dbReference type="InterPro" id="IPR048395">
    <property type="entry name" value="Glyco_hydro_31_C"/>
</dbReference>
<dbReference type="PANTHER" id="PTHR22762:SF133">
    <property type="entry name" value="P-TYPE DOMAIN-CONTAINING PROTEIN"/>
    <property type="match status" value="1"/>
</dbReference>
<evidence type="ECO:0000313" key="11">
    <source>
        <dbReference type="EMBL" id="KAF2233841.1"/>
    </source>
</evidence>
<evidence type="ECO:0000256" key="8">
    <source>
        <dbReference type="SAM" id="SignalP"/>
    </source>
</evidence>
<comment type="catalytic activity">
    <reaction evidence="1">
        <text>Hydrolysis of terminal, non-reducing (1-&gt;4)-linked alpha-D-glucose residues with release of alpha-D-glucose.</text>
        <dbReference type="EC" id="3.2.1.20"/>
    </reaction>
</comment>
<dbReference type="CDD" id="cd14752">
    <property type="entry name" value="GH31_N"/>
    <property type="match status" value="1"/>
</dbReference>
<evidence type="ECO:0000313" key="12">
    <source>
        <dbReference type="Proteomes" id="UP000800092"/>
    </source>
</evidence>
<evidence type="ECO:0000256" key="5">
    <source>
        <dbReference type="ARBA" id="ARBA00023180"/>
    </source>
</evidence>
<feature type="domain" description="Glycosyl hydrolase family 31 C-terminal" evidence="10">
    <location>
        <begin position="767"/>
        <end position="859"/>
    </location>
</feature>
<evidence type="ECO:0000259" key="10">
    <source>
        <dbReference type="Pfam" id="PF21365"/>
    </source>
</evidence>
<organism evidence="11 12">
    <name type="scientific">Viridothelium virens</name>
    <name type="common">Speckled blister lichen</name>
    <name type="synonym">Trypethelium virens</name>
    <dbReference type="NCBI Taxonomy" id="1048519"/>
    <lineage>
        <taxon>Eukaryota</taxon>
        <taxon>Fungi</taxon>
        <taxon>Dikarya</taxon>
        <taxon>Ascomycota</taxon>
        <taxon>Pezizomycotina</taxon>
        <taxon>Dothideomycetes</taxon>
        <taxon>Dothideomycetes incertae sedis</taxon>
        <taxon>Trypetheliales</taxon>
        <taxon>Trypetheliaceae</taxon>
        <taxon>Viridothelium</taxon>
    </lineage>
</organism>
<feature type="chain" id="PRO_5025369650" description="alpha-glucosidase" evidence="8">
    <location>
        <begin position="18"/>
        <end position="992"/>
    </location>
</feature>
<dbReference type="PANTHER" id="PTHR22762">
    <property type="entry name" value="ALPHA-GLUCOSIDASE"/>
    <property type="match status" value="1"/>
</dbReference>
<dbReference type="Gene3D" id="2.60.40.1180">
    <property type="entry name" value="Golgi alpha-mannosidase II"/>
    <property type="match status" value="2"/>
</dbReference>
<dbReference type="InterPro" id="IPR017853">
    <property type="entry name" value="GH"/>
</dbReference>
<dbReference type="InterPro" id="IPR000322">
    <property type="entry name" value="Glyco_hydro_31_TIM"/>
</dbReference>
<accession>A0A6A6H7Q2</accession>
<dbReference type="SUPFAM" id="SSF51445">
    <property type="entry name" value="(Trans)glycosidases"/>
    <property type="match status" value="1"/>
</dbReference>
<dbReference type="InterPro" id="IPR013780">
    <property type="entry name" value="Glyco_hydro_b"/>
</dbReference>
<dbReference type="CDD" id="cd06602">
    <property type="entry name" value="GH31_MGAM_SI_GAA"/>
    <property type="match status" value="1"/>
</dbReference>
<protein>
    <recommendedName>
        <fullName evidence="3">alpha-glucosidase</fullName>
        <ecNumber evidence="3">3.2.1.20</ecNumber>
    </recommendedName>
</protein>
<dbReference type="OrthoDB" id="5839090at2759"/>
<dbReference type="EMBL" id="ML991803">
    <property type="protein sequence ID" value="KAF2233841.1"/>
    <property type="molecule type" value="Genomic_DNA"/>
</dbReference>
<evidence type="ECO:0000259" key="9">
    <source>
        <dbReference type="Pfam" id="PF01055"/>
    </source>
</evidence>
<proteinExistence type="inferred from homology"/>
<keyword evidence="5" id="KW-0325">Glycoprotein</keyword>
<keyword evidence="8" id="KW-0732">Signal</keyword>